<evidence type="ECO:0000256" key="4">
    <source>
        <dbReference type="SAM" id="MobiDB-lite"/>
    </source>
</evidence>
<dbReference type="InterPro" id="IPR036390">
    <property type="entry name" value="WH_DNA-bd_sf"/>
</dbReference>
<dbReference type="SMART" id="SM00347">
    <property type="entry name" value="HTH_MARR"/>
    <property type="match status" value="1"/>
</dbReference>
<dbReference type="InterPro" id="IPR000835">
    <property type="entry name" value="HTH_MarR-typ"/>
</dbReference>
<dbReference type="Pfam" id="PF12802">
    <property type="entry name" value="MarR_2"/>
    <property type="match status" value="1"/>
</dbReference>
<dbReference type="PROSITE" id="PS50995">
    <property type="entry name" value="HTH_MARR_2"/>
    <property type="match status" value="1"/>
</dbReference>
<accession>A0ABN0XG47</accession>
<evidence type="ECO:0000256" key="3">
    <source>
        <dbReference type="ARBA" id="ARBA00023163"/>
    </source>
</evidence>
<feature type="region of interest" description="Disordered" evidence="4">
    <location>
        <begin position="1"/>
        <end position="20"/>
    </location>
</feature>
<feature type="domain" description="HTH marR-type" evidence="5">
    <location>
        <begin position="24"/>
        <end position="156"/>
    </location>
</feature>
<name>A0ABN0XG47_9ACTN</name>
<evidence type="ECO:0000256" key="1">
    <source>
        <dbReference type="ARBA" id="ARBA00023015"/>
    </source>
</evidence>
<dbReference type="EMBL" id="BAAABM010000056">
    <property type="protein sequence ID" value="GAA0363285.1"/>
    <property type="molecule type" value="Genomic_DNA"/>
</dbReference>
<dbReference type="Proteomes" id="UP001501822">
    <property type="component" value="Unassembled WGS sequence"/>
</dbReference>
<comment type="caution">
    <text evidence="6">The sequence shown here is derived from an EMBL/GenBank/DDBJ whole genome shotgun (WGS) entry which is preliminary data.</text>
</comment>
<dbReference type="SUPFAM" id="SSF46785">
    <property type="entry name" value="Winged helix' DNA-binding domain"/>
    <property type="match status" value="1"/>
</dbReference>
<evidence type="ECO:0000259" key="5">
    <source>
        <dbReference type="PROSITE" id="PS50995"/>
    </source>
</evidence>
<evidence type="ECO:0000313" key="6">
    <source>
        <dbReference type="EMBL" id="GAA0363285.1"/>
    </source>
</evidence>
<evidence type="ECO:0000256" key="2">
    <source>
        <dbReference type="ARBA" id="ARBA00023125"/>
    </source>
</evidence>
<organism evidence="6 7">
    <name type="scientific">Actinoallomurus spadix</name>
    <dbReference type="NCBI Taxonomy" id="79912"/>
    <lineage>
        <taxon>Bacteria</taxon>
        <taxon>Bacillati</taxon>
        <taxon>Actinomycetota</taxon>
        <taxon>Actinomycetes</taxon>
        <taxon>Streptosporangiales</taxon>
        <taxon>Thermomonosporaceae</taxon>
        <taxon>Actinoallomurus</taxon>
    </lineage>
</organism>
<keyword evidence="7" id="KW-1185">Reference proteome</keyword>
<dbReference type="InterPro" id="IPR039422">
    <property type="entry name" value="MarR/SlyA-like"/>
</dbReference>
<sequence>MIIGMADKSHELAKSGPVTPPELRADTGYLLTRLGGESRRRWARMLAEHGMTPHHYGALITLENVKVTHQQHLAELIGVDPRNAVSVVDLLERRGLIERTRDPADRRRHAIRLTAEGHATFETLRHAGEAIEREMFDGLTGDERTALHALLQRLFEVTVDR</sequence>
<keyword evidence="3" id="KW-0804">Transcription</keyword>
<dbReference type="InterPro" id="IPR036388">
    <property type="entry name" value="WH-like_DNA-bd_sf"/>
</dbReference>
<evidence type="ECO:0000313" key="7">
    <source>
        <dbReference type="Proteomes" id="UP001501822"/>
    </source>
</evidence>
<dbReference type="Gene3D" id="1.10.10.10">
    <property type="entry name" value="Winged helix-like DNA-binding domain superfamily/Winged helix DNA-binding domain"/>
    <property type="match status" value="1"/>
</dbReference>
<dbReference type="InterPro" id="IPR023187">
    <property type="entry name" value="Tscrpt_reg_MarR-type_CS"/>
</dbReference>
<gene>
    <name evidence="6" type="ORF">GCM10010151_61720</name>
</gene>
<dbReference type="PRINTS" id="PR00598">
    <property type="entry name" value="HTHMARR"/>
</dbReference>
<protein>
    <recommendedName>
        <fullName evidence="5">HTH marR-type domain-containing protein</fullName>
    </recommendedName>
</protein>
<keyword evidence="1" id="KW-0805">Transcription regulation</keyword>
<keyword evidence="2" id="KW-0238">DNA-binding</keyword>
<dbReference type="PANTHER" id="PTHR33164:SF43">
    <property type="entry name" value="HTH-TYPE TRANSCRIPTIONAL REPRESSOR YETL"/>
    <property type="match status" value="1"/>
</dbReference>
<reference evidence="6 7" key="1">
    <citation type="journal article" date="2019" name="Int. J. Syst. Evol. Microbiol.">
        <title>The Global Catalogue of Microorganisms (GCM) 10K type strain sequencing project: providing services to taxonomists for standard genome sequencing and annotation.</title>
        <authorList>
            <consortium name="The Broad Institute Genomics Platform"/>
            <consortium name="The Broad Institute Genome Sequencing Center for Infectious Disease"/>
            <person name="Wu L."/>
            <person name="Ma J."/>
        </authorList>
    </citation>
    <scope>NUCLEOTIDE SEQUENCE [LARGE SCALE GENOMIC DNA]</scope>
    <source>
        <strain evidence="6 7">JCM 3146</strain>
    </source>
</reference>
<proteinExistence type="predicted"/>
<dbReference type="PROSITE" id="PS01117">
    <property type="entry name" value="HTH_MARR_1"/>
    <property type="match status" value="1"/>
</dbReference>
<dbReference type="PANTHER" id="PTHR33164">
    <property type="entry name" value="TRANSCRIPTIONAL REGULATOR, MARR FAMILY"/>
    <property type="match status" value="1"/>
</dbReference>